<dbReference type="InterPro" id="IPR012302">
    <property type="entry name" value="Malic_NAD-bd"/>
</dbReference>
<dbReference type="SMART" id="SM00919">
    <property type="entry name" value="Malic_M"/>
    <property type="match status" value="1"/>
</dbReference>
<dbReference type="PIRSF" id="PIRSF000106">
    <property type="entry name" value="ME"/>
    <property type="match status" value="1"/>
</dbReference>
<organism evidence="7 8">
    <name type="scientific">Geothrix limicola</name>
    <dbReference type="NCBI Taxonomy" id="2927978"/>
    <lineage>
        <taxon>Bacteria</taxon>
        <taxon>Pseudomonadati</taxon>
        <taxon>Acidobacteriota</taxon>
        <taxon>Holophagae</taxon>
        <taxon>Holophagales</taxon>
        <taxon>Holophagaceae</taxon>
        <taxon>Geothrix</taxon>
    </lineage>
</organism>
<keyword evidence="8" id="KW-1185">Reference proteome</keyword>
<dbReference type="Gene3D" id="3.40.50.720">
    <property type="entry name" value="NAD(P)-binding Rossmann-like Domain"/>
    <property type="match status" value="1"/>
</dbReference>
<dbReference type="NCBIfam" id="NF010052">
    <property type="entry name" value="PRK13529.1"/>
    <property type="match status" value="1"/>
</dbReference>
<reference evidence="7 8" key="1">
    <citation type="journal article" date="2023" name="Antonie Van Leeuwenhoek">
        <title>Mesoterricola silvestris gen. nov., sp. nov., Mesoterricola sediminis sp. nov., Geothrix oryzae sp. nov., Geothrix edaphica sp. nov., Geothrix rubra sp. nov., and Geothrix limicola sp. nov., six novel members of Acidobacteriota isolated from soils.</title>
        <authorList>
            <person name="Itoh H."/>
            <person name="Sugisawa Y."/>
            <person name="Mise K."/>
            <person name="Xu Z."/>
            <person name="Kuniyasu M."/>
            <person name="Ushijima N."/>
            <person name="Kawano K."/>
            <person name="Kobayashi E."/>
            <person name="Shiratori Y."/>
            <person name="Masuda Y."/>
            <person name="Senoo K."/>
        </authorList>
    </citation>
    <scope>NUCLEOTIDE SEQUENCE [LARGE SCALE GENOMIC DNA]</scope>
    <source>
        <strain evidence="7 8">Red804</strain>
    </source>
</reference>
<dbReference type="SUPFAM" id="SSF51735">
    <property type="entry name" value="NAD(P)-binding Rossmann-fold domains"/>
    <property type="match status" value="1"/>
</dbReference>
<dbReference type="InterPro" id="IPR036291">
    <property type="entry name" value="NAD(P)-bd_dom_sf"/>
</dbReference>
<dbReference type="PANTHER" id="PTHR23406:SF34">
    <property type="entry name" value="NAD-DEPENDENT MALIC ENZYME, MITOCHONDRIAL"/>
    <property type="match status" value="1"/>
</dbReference>
<gene>
    <name evidence="7" type="primary">maeA</name>
    <name evidence="7" type="ORF">GETHLI_25530</name>
</gene>
<dbReference type="Proteomes" id="UP001165069">
    <property type="component" value="Unassembled WGS sequence"/>
</dbReference>
<dbReference type="Pfam" id="PF03949">
    <property type="entry name" value="Malic_M"/>
    <property type="match status" value="1"/>
</dbReference>
<evidence type="ECO:0000313" key="8">
    <source>
        <dbReference type="Proteomes" id="UP001165069"/>
    </source>
</evidence>
<evidence type="ECO:0000256" key="2">
    <source>
        <dbReference type="ARBA" id="ARBA00023002"/>
    </source>
</evidence>
<keyword evidence="2" id="KW-0560">Oxidoreductase</keyword>
<evidence type="ECO:0000256" key="1">
    <source>
        <dbReference type="ARBA" id="ARBA00008785"/>
    </source>
</evidence>
<evidence type="ECO:0000259" key="5">
    <source>
        <dbReference type="SMART" id="SM00919"/>
    </source>
</evidence>
<dbReference type="SUPFAM" id="SSF53223">
    <property type="entry name" value="Aminoacid dehydrogenase-like, N-terminal domain"/>
    <property type="match status" value="1"/>
</dbReference>
<sequence length="596" mass="65630">MVQEPGWGQIHAGRVEKGAAMKTFGFKIDPLTGEDYYEVYLRGRQLLNDSHLNKASAFTKEERLSLGLDGMLRSGVSSLDTQANRAYEAFLRKPDDLERYIYLAGLQDRSETLFYRLLLDHLEEMVPIVYTPTVGQACMQMSHIQRRYRGIYITPDNIANIDQIFQGLSQPQVNLIVVTDGERILGLGDLGSDGMGISVGKVSLYVAVGGVHPAVCLPMCLDVGTNNPRLLEDPLYLGIRRPRLRGAEYEELVEKFILGVKRNFPGALLQWEDFAKQTAFKNLDRYRERILSFNDDIQGTGSTALAALMTAMRIKKSRFQDERYVIVGMGQAGTGIALNILAMLKEEGLSAEEARKHIFAVDMQGLLIEGDPLLEGPQEPLAQRHEAVQGWQLDDPSRIGLADVIRNAHPSVLIGVTAQPGLFSEAILAETAKHSERPIVLALSNPTHKCECTPEAVWKATDGKGLVATGSPFAPMDWKGQTLLASQCNNMYIFPGVGLGALVCKASRVTDRMFFAASRAISEFVTPAQEAMGLLLPEMKDIRQVSAAVAAAVGIEARNEGLGRLLDDSQIEAIISKAQWEPKYASYRPGTIRHAD</sequence>
<dbReference type="RefSeq" id="WP_285575909.1">
    <property type="nucleotide sequence ID" value="NZ_BSDE01000005.1"/>
</dbReference>
<feature type="domain" description="Malic enzyme NAD-binding" evidence="5">
    <location>
        <begin position="297"/>
        <end position="558"/>
    </location>
</feature>
<comment type="caution">
    <text evidence="7">The sequence shown here is derived from an EMBL/GenBank/DDBJ whole genome shotgun (WGS) entry which is preliminary data.</text>
</comment>
<evidence type="ECO:0000313" key="7">
    <source>
        <dbReference type="EMBL" id="GLH74051.1"/>
    </source>
</evidence>
<evidence type="ECO:0000256" key="3">
    <source>
        <dbReference type="ARBA" id="ARBA00023027"/>
    </source>
</evidence>
<dbReference type="PRINTS" id="PR00072">
    <property type="entry name" value="MALOXRDTASE"/>
</dbReference>
<dbReference type="InterPro" id="IPR001891">
    <property type="entry name" value="Malic_OxRdtase"/>
</dbReference>
<evidence type="ECO:0000256" key="4">
    <source>
        <dbReference type="RuleBase" id="RU003427"/>
    </source>
</evidence>
<dbReference type="EMBL" id="BSDE01000005">
    <property type="protein sequence ID" value="GLH74051.1"/>
    <property type="molecule type" value="Genomic_DNA"/>
</dbReference>
<dbReference type="InterPro" id="IPR046346">
    <property type="entry name" value="Aminoacid_DH-like_N_sf"/>
</dbReference>
<accession>A0ABQ5QI94</accession>
<feature type="domain" description="Malic enzyme N-terminal" evidence="6">
    <location>
        <begin position="107"/>
        <end position="287"/>
    </location>
</feature>
<keyword evidence="4" id="KW-0479">Metal-binding</keyword>
<comment type="similarity">
    <text evidence="1 4">Belongs to the malic enzymes family.</text>
</comment>
<name>A0ABQ5QI94_9BACT</name>
<dbReference type="InterPro" id="IPR037062">
    <property type="entry name" value="Malic_N_dom_sf"/>
</dbReference>
<keyword evidence="3" id="KW-0520">NAD</keyword>
<dbReference type="Pfam" id="PF00390">
    <property type="entry name" value="malic"/>
    <property type="match status" value="1"/>
</dbReference>
<dbReference type="SMART" id="SM01274">
    <property type="entry name" value="malic"/>
    <property type="match status" value="1"/>
</dbReference>
<proteinExistence type="inferred from homology"/>
<dbReference type="Gene3D" id="3.40.50.10380">
    <property type="entry name" value="Malic enzyme, N-terminal domain"/>
    <property type="match status" value="1"/>
</dbReference>
<evidence type="ECO:0000259" key="6">
    <source>
        <dbReference type="SMART" id="SM01274"/>
    </source>
</evidence>
<protein>
    <submittedName>
        <fullName evidence="7">NAD-dependent malic enzyme</fullName>
    </submittedName>
</protein>
<dbReference type="PANTHER" id="PTHR23406">
    <property type="entry name" value="MALIC ENZYME-RELATED"/>
    <property type="match status" value="1"/>
</dbReference>
<dbReference type="InterPro" id="IPR012301">
    <property type="entry name" value="Malic_N_dom"/>
</dbReference>